<name>A0A067NX38_PLEO1</name>
<evidence type="ECO:0000313" key="3">
    <source>
        <dbReference type="EMBL" id="KDQ32464.1"/>
    </source>
</evidence>
<evidence type="ECO:0000313" key="2">
    <source>
        <dbReference type="EMBL" id="KDQ29917.1"/>
    </source>
</evidence>
<dbReference type="VEuPathDB" id="FungiDB:PLEOSDRAFT_1080063"/>
<gene>
    <name evidence="3" type="ORF">PLEOSDRAFT_1080063</name>
    <name evidence="2" type="ORF">PLEOSDRAFT_1081596</name>
</gene>
<dbReference type="AlphaFoldDB" id="A0A067NX38"/>
<dbReference type="EMBL" id="KL198006">
    <property type="protein sequence ID" value="KDQ29917.1"/>
    <property type="molecule type" value="Genomic_DNA"/>
</dbReference>
<proteinExistence type="predicted"/>
<dbReference type="OrthoDB" id="3054393at2759"/>
<dbReference type="EMBL" id="KL198004">
    <property type="protein sequence ID" value="KDQ32464.1"/>
    <property type="molecule type" value="Genomic_DNA"/>
</dbReference>
<organism evidence="3 4">
    <name type="scientific">Pleurotus ostreatus (strain PC15)</name>
    <name type="common">Oyster mushroom</name>
    <dbReference type="NCBI Taxonomy" id="1137138"/>
    <lineage>
        <taxon>Eukaryota</taxon>
        <taxon>Fungi</taxon>
        <taxon>Dikarya</taxon>
        <taxon>Basidiomycota</taxon>
        <taxon>Agaricomycotina</taxon>
        <taxon>Agaricomycetes</taxon>
        <taxon>Agaricomycetidae</taxon>
        <taxon>Agaricales</taxon>
        <taxon>Pleurotineae</taxon>
        <taxon>Pleurotaceae</taxon>
        <taxon>Pleurotus</taxon>
    </lineage>
</organism>
<feature type="region of interest" description="Disordered" evidence="1">
    <location>
        <begin position="119"/>
        <end position="152"/>
    </location>
</feature>
<dbReference type="HOGENOM" id="CLU_536498_0_0_1"/>
<sequence length="557" mass="62486">MSTNAPTKSSLDVAVESACKMFLSMRNLVKVRTDSIAGMNGARGVDGLREQLDLLETITDATLRTIRDLRAPRAWEYIDDAAELSYFDARRFICQNRADVGYDQGHAFEQDRRTVSCIPDGGRGKRVHKDAPSTQGKRQAVDYDGVETRGASNNSDEALLAAETLVACGIHEERLAHISGMLSDGRKCTVETVWLNVHKECAEEHQIEEDRAFSRLLSGYDSPRSGYVEEYFEEFVDSSATFKQQMDWDKDTDALDIDKRIARREGLIDHVRGTHAARDLVHNILATVFHLKLAVDWNSKPPAWKDNYMEAKFVEAYSDRVDKMRLGISTRDFDMWFAGERRKFKDRQQDIITARNWTLALYKEFGSAVLLDPRWNPSRFGKGSRSQSFATFLPYLMANLPMRRAMSDELISGGGGKDSVRFIGGRGMVKYNAGTQSDNDVLVLTLLKYISKRNEIVAYVEAFIAKMRKVECNHVVFIVFDERARSRGLNTVGGRRVDMSTGGCADVGNAWGRLSASFSIRPGGPNAEHVAHSYANWAFNSSRISAYTTASDNTPTP</sequence>
<accession>A0A067NX38</accession>
<dbReference type="Proteomes" id="UP000027073">
    <property type="component" value="Unassembled WGS sequence"/>
</dbReference>
<dbReference type="VEuPathDB" id="FungiDB:PLEOSDRAFT_1081596"/>
<reference evidence="3" key="2">
    <citation type="journal article" date="2014" name="Proc. Natl. Acad. Sci. U.S.A.">
        <title>Extensive sampling of basidiomycete genomes demonstrates inadequacy of the white rot/brown rot paradigm for wood decay fungi.</title>
        <authorList>
            <person name="Riley R."/>
            <person name="Salamov A.A."/>
            <person name="Brown D.W."/>
            <person name="Nagy L.G."/>
            <person name="Floudas D."/>
            <person name="Held B.W."/>
            <person name="Levasseur A."/>
            <person name="Lombard V."/>
            <person name="Morin E."/>
            <person name="Otillar R."/>
            <person name="Lindquist E.A."/>
            <person name="Sun H."/>
            <person name="LaButti K.M."/>
            <person name="Schmutz J."/>
            <person name="Jabbour D."/>
            <person name="Luo H."/>
            <person name="Baker S.E."/>
            <person name="Pisabarro A.G."/>
            <person name="Walton J.D."/>
            <person name="Blanchette R.A."/>
            <person name="Henrissat B."/>
            <person name="Martin F."/>
            <person name="Cullen D."/>
            <person name="Hibbett D.S."/>
            <person name="Grigoriev I.V."/>
        </authorList>
    </citation>
    <scope>NUCLEOTIDE SEQUENCE</scope>
    <source>
        <strain evidence="3">PC15</strain>
    </source>
</reference>
<evidence type="ECO:0000313" key="4">
    <source>
        <dbReference type="Proteomes" id="UP000027073"/>
    </source>
</evidence>
<reference evidence="4" key="1">
    <citation type="journal article" date="2014" name="Proc. Natl. Acad. Sci. U.S.A.">
        <title>Extensive sampling of basidiomycete genomes demonstrates inadequacy of the white-rot/brown-rot paradigm for wood decay fungi.</title>
        <authorList>
            <person name="Riley R."/>
            <person name="Salamov A.A."/>
            <person name="Brown D.W."/>
            <person name="Nagy L.G."/>
            <person name="Floudas D."/>
            <person name="Held B.W."/>
            <person name="Levasseur A."/>
            <person name="Lombard V."/>
            <person name="Morin E."/>
            <person name="Otillar R."/>
            <person name="Lindquist E.A."/>
            <person name="Sun H."/>
            <person name="LaButti K.M."/>
            <person name="Schmutz J."/>
            <person name="Jabbour D."/>
            <person name="Luo H."/>
            <person name="Baker S.E."/>
            <person name="Pisabarro A.G."/>
            <person name="Walton J.D."/>
            <person name="Blanchette R.A."/>
            <person name="Henrissat B."/>
            <person name="Martin F."/>
            <person name="Cullen D."/>
            <person name="Hibbett D.S."/>
            <person name="Grigoriev I.V."/>
        </authorList>
    </citation>
    <scope>NUCLEOTIDE SEQUENCE [LARGE SCALE GENOMIC DNA]</scope>
    <source>
        <strain evidence="4">PC15</strain>
    </source>
</reference>
<protein>
    <submittedName>
        <fullName evidence="3">Uncharacterized protein</fullName>
    </submittedName>
</protein>
<evidence type="ECO:0000256" key="1">
    <source>
        <dbReference type="SAM" id="MobiDB-lite"/>
    </source>
</evidence>